<evidence type="ECO:0000313" key="9">
    <source>
        <dbReference type="EMBL" id="KAK7752236.1"/>
    </source>
</evidence>
<gene>
    <name evidence="9" type="ORF">SLS62_005770</name>
</gene>
<protein>
    <recommendedName>
        <fullName evidence="8">Major facilitator superfamily (MFS) profile domain-containing protein</fullName>
    </recommendedName>
</protein>
<evidence type="ECO:0000256" key="7">
    <source>
        <dbReference type="SAM" id="Phobius"/>
    </source>
</evidence>
<evidence type="ECO:0000256" key="2">
    <source>
        <dbReference type="ARBA" id="ARBA00010992"/>
    </source>
</evidence>
<evidence type="ECO:0000256" key="4">
    <source>
        <dbReference type="ARBA" id="ARBA00022692"/>
    </source>
</evidence>
<sequence length="281" mass="30410">MSPIPKAVLRLHALCVFFAIGSFVWGYNVGILSSVLVHPGFVKTMGHPTPSQKGLITAIYYLGTWISYIFLSHPASDFFGRRYAALTGTLTVAVGTALECGARGSGAYAMMVAGRIICGLGVGIVSTSVPLYQSEVAPAGERGRYVVLNHVGFVTGLAAGFWIRDDVEEYKASGTNWLSLFRDPYLFNRLWRASLLQFMAQMCGATAMKYYLPTLLEKLGVSTRITLLIGGIESTLKIGMTVIDMFLIDRLGRRVTLVGGCAAMSLGMLVSKPGVTWTELD</sequence>
<evidence type="ECO:0000259" key="8">
    <source>
        <dbReference type="PROSITE" id="PS50850"/>
    </source>
</evidence>
<dbReference type="InterPro" id="IPR036259">
    <property type="entry name" value="MFS_trans_sf"/>
</dbReference>
<dbReference type="InterPro" id="IPR003663">
    <property type="entry name" value="Sugar/inositol_transpt"/>
</dbReference>
<keyword evidence="4 7" id="KW-0812">Transmembrane</keyword>
<name>A0AAN9US38_9PEZI</name>
<proteinExistence type="inferred from homology"/>
<dbReference type="PRINTS" id="PR00171">
    <property type="entry name" value="SUGRTRNSPORT"/>
</dbReference>
<dbReference type="AlphaFoldDB" id="A0AAN9US38"/>
<dbReference type="PROSITE" id="PS50850">
    <property type="entry name" value="MFS"/>
    <property type="match status" value="1"/>
</dbReference>
<dbReference type="InterPro" id="IPR020846">
    <property type="entry name" value="MFS_dom"/>
</dbReference>
<dbReference type="Gene3D" id="1.20.1250.20">
    <property type="entry name" value="MFS general substrate transporter like domains"/>
    <property type="match status" value="2"/>
</dbReference>
<dbReference type="SUPFAM" id="SSF103473">
    <property type="entry name" value="MFS general substrate transporter"/>
    <property type="match status" value="1"/>
</dbReference>
<keyword evidence="10" id="KW-1185">Reference proteome</keyword>
<feature type="transmembrane region" description="Helical" evidence="7">
    <location>
        <begin position="16"/>
        <end position="42"/>
    </location>
</feature>
<keyword evidence="5 7" id="KW-1133">Transmembrane helix</keyword>
<organism evidence="9 10">
    <name type="scientific">Diatrype stigma</name>
    <dbReference type="NCBI Taxonomy" id="117547"/>
    <lineage>
        <taxon>Eukaryota</taxon>
        <taxon>Fungi</taxon>
        <taxon>Dikarya</taxon>
        <taxon>Ascomycota</taxon>
        <taxon>Pezizomycotina</taxon>
        <taxon>Sordariomycetes</taxon>
        <taxon>Xylariomycetidae</taxon>
        <taxon>Xylariales</taxon>
        <taxon>Diatrypaceae</taxon>
        <taxon>Diatrype</taxon>
    </lineage>
</organism>
<feature type="transmembrane region" description="Helical" evidence="7">
    <location>
        <begin position="54"/>
        <end position="71"/>
    </location>
</feature>
<reference evidence="9 10" key="1">
    <citation type="submission" date="2024-02" db="EMBL/GenBank/DDBJ databases">
        <title>De novo assembly and annotation of 12 fungi associated with fruit tree decline syndrome in Ontario, Canada.</title>
        <authorList>
            <person name="Sulman M."/>
            <person name="Ellouze W."/>
            <person name="Ilyukhin E."/>
        </authorList>
    </citation>
    <scope>NUCLEOTIDE SEQUENCE [LARGE SCALE GENOMIC DNA]</scope>
    <source>
        <strain evidence="9 10">M11/M66-122</strain>
    </source>
</reference>
<dbReference type="PANTHER" id="PTHR48022:SF14">
    <property type="entry name" value="MAJOR FACILITATOR SUPERFAMILY (MFS) PROFILE DOMAIN-CONTAINING PROTEIN-RELATED"/>
    <property type="match status" value="1"/>
</dbReference>
<evidence type="ECO:0000256" key="5">
    <source>
        <dbReference type="ARBA" id="ARBA00022989"/>
    </source>
</evidence>
<evidence type="ECO:0000256" key="6">
    <source>
        <dbReference type="ARBA" id="ARBA00023136"/>
    </source>
</evidence>
<feature type="transmembrane region" description="Helical" evidence="7">
    <location>
        <begin position="255"/>
        <end position="275"/>
    </location>
</feature>
<feature type="domain" description="Major facilitator superfamily (MFS) profile" evidence="8">
    <location>
        <begin position="14"/>
        <end position="281"/>
    </location>
</feature>
<comment type="subcellular location">
    <subcellularLocation>
        <location evidence="1">Membrane</location>
        <topology evidence="1">Multi-pass membrane protein</topology>
    </subcellularLocation>
</comment>
<evidence type="ECO:0000313" key="10">
    <source>
        <dbReference type="Proteomes" id="UP001320420"/>
    </source>
</evidence>
<dbReference type="PROSITE" id="PS00217">
    <property type="entry name" value="SUGAR_TRANSPORT_2"/>
    <property type="match status" value="1"/>
</dbReference>
<accession>A0AAN9US38</accession>
<feature type="transmembrane region" description="Helical" evidence="7">
    <location>
        <begin position="112"/>
        <end position="133"/>
    </location>
</feature>
<dbReference type="GO" id="GO:0005351">
    <property type="term" value="F:carbohydrate:proton symporter activity"/>
    <property type="evidence" value="ECO:0007669"/>
    <property type="project" value="TreeGrafter"/>
</dbReference>
<comment type="similarity">
    <text evidence="2">Belongs to the major facilitator superfamily. Sugar transporter (TC 2.A.1.1) family.</text>
</comment>
<dbReference type="Pfam" id="PF00083">
    <property type="entry name" value="Sugar_tr"/>
    <property type="match status" value="1"/>
</dbReference>
<feature type="transmembrane region" description="Helical" evidence="7">
    <location>
        <begin position="145"/>
        <end position="163"/>
    </location>
</feature>
<dbReference type="Proteomes" id="UP001320420">
    <property type="component" value="Unassembled WGS sequence"/>
</dbReference>
<comment type="caution">
    <text evidence="9">The sequence shown here is derived from an EMBL/GenBank/DDBJ whole genome shotgun (WGS) entry which is preliminary data.</text>
</comment>
<keyword evidence="3" id="KW-0813">Transport</keyword>
<dbReference type="GO" id="GO:0016020">
    <property type="term" value="C:membrane"/>
    <property type="evidence" value="ECO:0007669"/>
    <property type="project" value="UniProtKB-SubCell"/>
</dbReference>
<dbReference type="InterPro" id="IPR005828">
    <property type="entry name" value="MFS_sugar_transport-like"/>
</dbReference>
<evidence type="ECO:0000256" key="3">
    <source>
        <dbReference type="ARBA" id="ARBA00022448"/>
    </source>
</evidence>
<dbReference type="PANTHER" id="PTHR48022">
    <property type="entry name" value="PLASTIDIC GLUCOSE TRANSPORTER 4"/>
    <property type="match status" value="1"/>
</dbReference>
<keyword evidence="6 7" id="KW-0472">Membrane</keyword>
<dbReference type="EMBL" id="JAKJXP020000040">
    <property type="protein sequence ID" value="KAK7752236.1"/>
    <property type="molecule type" value="Genomic_DNA"/>
</dbReference>
<evidence type="ECO:0000256" key="1">
    <source>
        <dbReference type="ARBA" id="ARBA00004141"/>
    </source>
</evidence>
<dbReference type="InterPro" id="IPR050360">
    <property type="entry name" value="MFS_Sugar_Transporters"/>
</dbReference>
<dbReference type="InterPro" id="IPR005829">
    <property type="entry name" value="Sugar_transporter_CS"/>
</dbReference>